<accession>A0ABQ5RWQ7</accession>
<keyword evidence="2" id="KW-1185">Reference proteome</keyword>
<evidence type="ECO:0000313" key="1">
    <source>
        <dbReference type="EMBL" id="GLI61970.1"/>
    </source>
</evidence>
<evidence type="ECO:0000313" key="2">
    <source>
        <dbReference type="Proteomes" id="UP001165090"/>
    </source>
</evidence>
<comment type="caution">
    <text evidence="1">The sequence shown here is derived from an EMBL/GenBank/DDBJ whole genome shotgun (WGS) entry which is preliminary data.</text>
</comment>
<gene>
    <name evidence="1" type="ORF">VaNZ11_004536</name>
</gene>
<dbReference type="Proteomes" id="UP001165090">
    <property type="component" value="Unassembled WGS sequence"/>
</dbReference>
<protein>
    <submittedName>
        <fullName evidence="1">Uncharacterized protein</fullName>
    </submittedName>
</protein>
<reference evidence="1 2" key="1">
    <citation type="journal article" date="2023" name="IScience">
        <title>Expanded male sex-determining region conserved during the evolution of homothallism in the green alga Volvox.</title>
        <authorList>
            <person name="Yamamoto K."/>
            <person name="Matsuzaki R."/>
            <person name="Mahakham W."/>
            <person name="Heman W."/>
            <person name="Sekimoto H."/>
            <person name="Kawachi M."/>
            <person name="Minakuchi Y."/>
            <person name="Toyoda A."/>
            <person name="Nozaki H."/>
        </authorList>
    </citation>
    <scope>NUCLEOTIDE SEQUENCE [LARGE SCALE GENOMIC DNA]</scope>
    <source>
        <strain evidence="1 2">NIES-4468</strain>
    </source>
</reference>
<organism evidence="1 2">
    <name type="scientific">Volvox africanus</name>
    <dbReference type="NCBI Taxonomy" id="51714"/>
    <lineage>
        <taxon>Eukaryota</taxon>
        <taxon>Viridiplantae</taxon>
        <taxon>Chlorophyta</taxon>
        <taxon>core chlorophytes</taxon>
        <taxon>Chlorophyceae</taxon>
        <taxon>CS clade</taxon>
        <taxon>Chlamydomonadales</taxon>
        <taxon>Volvocaceae</taxon>
        <taxon>Volvox</taxon>
    </lineage>
</organism>
<dbReference type="EMBL" id="BSDZ01000011">
    <property type="protein sequence ID" value="GLI61970.1"/>
    <property type="molecule type" value="Genomic_DNA"/>
</dbReference>
<feature type="non-terminal residue" evidence="1">
    <location>
        <position position="1"/>
    </location>
</feature>
<sequence length="248" mass="26079">QQACRDAAAALDELVELLALLRLPDAQLDEQTVTDRLVMYAPAGNAAVTAALAVGSAGGLAARRCLARHFWALAATSLDRQLSRALFVLEAALSTVAVHFLRFLPRPVLASSRLAGTGIADKVSTRGATDMDTDELLDQATVNLDLAAATSAPTEADAAALGSSEELQYLMTQLQDTCLRSEELLSRLAEASANMAGTSGRQQLLGGGGVASWGPHDLLPLAGQQPKKQPVEGIDLMVRALKMYCARN</sequence>
<proteinExistence type="predicted"/>
<name>A0ABQ5RWQ7_9CHLO</name>